<keyword evidence="2" id="KW-1185">Reference proteome</keyword>
<comment type="caution">
    <text evidence="1">The sequence shown here is derived from an EMBL/GenBank/DDBJ whole genome shotgun (WGS) entry which is preliminary data.</text>
</comment>
<gene>
    <name evidence="1" type="ORF">BLNAU_18649</name>
</gene>
<dbReference type="Proteomes" id="UP001281761">
    <property type="component" value="Unassembled WGS sequence"/>
</dbReference>
<accession>A0ABQ9X493</accession>
<organism evidence="1 2">
    <name type="scientific">Blattamonas nauphoetae</name>
    <dbReference type="NCBI Taxonomy" id="2049346"/>
    <lineage>
        <taxon>Eukaryota</taxon>
        <taxon>Metamonada</taxon>
        <taxon>Preaxostyla</taxon>
        <taxon>Oxymonadida</taxon>
        <taxon>Blattamonas</taxon>
    </lineage>
</organism>
<name>A0ABQ9X493_9EUKA</name>
<protein>
    <submittedName>
        <fullName evidence="1">Uncharacterized protein</fullName>
    </submittedName>
</protein>
<sequence>MDAGLEPELLKAPSFLFYSEECSISSHFRPSDVAKLKGAKWLRCPLRGTDPRHFRPADVWIGWQTCLARVGEISPSMTTVNARRGKILE</sequence>
<reference evidence="1 2" key="1">
    <citation type="journal article" date="2022" name="bioRxiv">
        <title>Genomics of Preaxostyla Flagellates Illuminates Evolutionary Transitions and the Path Towards Mitochondrial Loss.</title>
        <authorList>
            <person name="Novak L.V.F."/>
            <person name="Treitli S.C."/>
            <person name="Pyrih J."/>
            <person name="Halakuc P."/>
            <person name="Pipaliya S.V."/>
            <person name="Vacek V."/>
            <person name="Brzon O."/>
            <person name="Soukal P."/>
            <person name="Eme L."/>
            <person name="Dacks J.B."/>
            <person name="Karnkowska A."/>
            <person name="Elias M."/>
            <person name="Hampl V."/>
        </authorList>
    </citation>
    <scope>NUCLEOTIDE SEQUENCE [LARGE SCALE GENOMIC DNA]</scope>
    <source>
        <strain evidence="1">NAU3</strain>
        <tissue evidence="1">Gut</tissue>
    </source>
</reference>
<dbReference type="EMBL" id="JARBJD010000229">
    <property type="protein sequence ID" value="KAK2946398.1"/>
    <property type="molecule type" value="Genomic_DNA"/>
</dbReference>
<proteinExistence type="predicted"/>
<evidence type="ECO:0000313" key="2">
    <source>
        <dbReference type="Proteomes" id="UP001281761"/>
    </source>
</evidence>
<evidence type="ECO:0000313" key="1">
    <source>
        <dbReference type="EMBL" id="KAK2946398.1"/>
    </source>
</evidence>